<dbReference type="RefSeq" id="WP_022920531.1">
    <property type="nucleotide sequence ID" value="NZ_BMLB01000002.1"/>
</dbReference>
<dbReference type="InterPro" id="IPR024983">
    <property type="entry name" value="CHAT_dom"/>
</dbReference>
<reference evidence="3" key="1">
    <citation type="journal article" date="2019" name="Int. J. Syst. Evol. Microbiol.">
        <title>The Global Catalogue of Microorganisms (GCM) 10K type strain sequencing project: providing services to taxonomists for standard genome sequencing and annotation.</title>
        <authorList>
            <consortium name="The Broad Institute Genomics Platform"/>
            <consortium name="The Broad Institute Genome Sequencing Center for Infectious Disease"/>
            <person name="Wu L."/>
            <person name="Ma J."/>
        </authorList>
    </citation>
    <scope>NUCLEOTIDE SEQUENCE [LARGE SCALE GENOMIC DNA]</scope>
    <source>
        <strain evidence="3">CGMCC 1.5362</strain>
    </source>
</reference>
<gene>
    <name evidence="2" type="ORF">GCM10011509_09640</name>
</gene>
<feature type="domain" description="CHAT" evidence="1">
    <location>
        <begin position="849"/>
        <end position="1149"/>
    </location>
</feature>
<dbReference type="Proteomes" id="UP000662111">
    <property type="component" value="Unassembled WGS sequence"/>
</dbReference>
<evidence type="ECO:0000313" key="3">
    <source>
        <dbReference type="Proteomes" id="UP000662111"/>
    </source>
</evidence>
<sequence>MESVALMLPFVTSGQWLGVSLGFDAESAGVPQSEAPFVAAAAALAAGEPKRALSILDDIAAAGYDDGDRAAVERTLRRLALTLEHNWFPGGAAAVLDPGETAQFALSPLQASSSSVAIFVDIVDFFSSLSTLRTVAAGTRRGFAVPAEQDPVVIAESLVGRLREMQPSVALGAVALATADLYVRSGRIFQAGMPLGLALESAGALQDVAGVASCALVQGDFSAQPLSTPELLGEDLEGSAPGPPMAEPDVGFAAQRYQEARVRFSAAGSARGLAALELRTAGLAAASGDFTAAQEMLRRCGDLAADAGDGALTQLALVHDALIRIEAGASANLGVVAGRIVEWGTTVGSRSYVRGLARLCHARAQRLRNDALRARRALLLAEALNDGIGAITEPALVRRELAEQYASANYRRAAFVLGALDLREAESASAPTGMEWMRLADLALRLYSDANALKDSDAIERTLQHMKRVLELEPAEDPATAMFRLMLQRSTEESAVLAELYRGVEARAAGDDEAAETHFEEALTRSGALGADGALVRAVVLGTARRTSAARDLVEDLVAAGRLSPDLAANFFSRLGAYHLAEQQLDQFEAIALEPPSNERPWERPALRAEILAGSGRAREAVGVAETALASFEEHLANLSRDVLRTMASDSPVAAGLYTTAVRAHSDLAQEANAVAHVGASFVLSDRSRGVALTDLIDLDRAAGDDRTTVRAVRAWLKAGASLAQTIEVVGRDDSSSGDTDVRARIRAAEWELDNSEAALAATAPALLAGRRRLPASRSMAETREQLDPDTVLIQYHAYDDRLVLWAITADSARVFSRESITPVLGSQVRRYHRGISDPGSPESVRSELADPLAALLLAPVADELSAHRRVVFVPHGPLAVLPFHVLPFAGSDLAATHEVSYLPAVSAARPTAPRRIGHDARTLIVGDPDYGPASPFRPLPGARIEAMAVGGLRKTAPLIGAAANHADVLRELEEADVVHFATHGVLVEGSPFSAELALAQGVGLTVPDLMGLDTSISLAVLSACDSGRGRSTAAGDVIGLTRSLIAAGAAEMVVSLWPVDDMAACLTMVRFHAALLADESPARALRTATGATRTLSKSAAVEAYQDLTAGGAAVDTIRTARNVTLSHASAPNTDLSHPFYWAPFVHVGL</sequence>
<dbReference type="EMBL" id="BMLB01000002">
    <property type="protein sequence ID" value="GGK63310.1"/>
    <property type="molecule type" value="Genomic_DNA"/>
</dbReference>
<keyword evidence="3" id="KW-1185">Reference proteome</keyword>
<accession>A0ABQ2F5K6</accession>
<evidence type="ECO:0000259" key="1">
    <source>
        <dbReference type="Pfam" id="PF12770"/>
    </source>
</evidence>
<proteinExistence type="predicted"/>
<comment type="caution">
    <text evidence="2">The sequence shown here is derived from an EMBL/GenBank/DDBJ whole genome shotgun (WGS) entry which is preliminary data.</text>
</comment>
<organism evidence="2 3">
    <name type="scientific">Ornithinimicrobium pekingense</name>
    <dbReference type="NCBI Taxonomy" id="384677"/>
    <lineage>
        <taxon>Bacteria</taxon>
        <taxon>Bacillati</taxon>
        <taxon>Actinomycetota</taxon>
        <taxon>Actinomycetes</taxon>
        <taxon>Micrococcales</taxon>
        <taxon>Ornithinimicrobiaceae</taxon>
        <taxon>Ornithinimicrobium</taxon>
    </lineage>
</organism>
<evidence type="ECO:0000313" key="2">
    <source>
        <dbReference type="EMBL" id="GGK63310.1"/>
    </source>
</evidence>
<dbReference type="Pfam" id="PF12770">
    <property type="entry name" value="CHAT"/>
    <property type="match status" value="1"/>
</dbReference>
<name>A0ABQ2F5K6_9MICO</name>
<protein>
    <recommendedName>
        <fullName evidence="1">CHAT domain-containing protein</fullName>
    </recommendedName>
</protein>